<dbReference type="Proteomes" id="UP000214720">
    <property type="component" value="Unassembled WGS sequence"/>
</dbReference>
<keyword evidence="2" id="KW-0813">Transport</keyword>
<protein>
    <submittedName>
        <fullName evidence="5">Zinc ABC transporter, periplasmic-binding protein ZnuA</fullName>
    </submittedName>
</protein>
<name>A0A226X3N4_CABSO</name>
<dbReference type="GO" id="GO:0046872">
    <property type="term" value="F:metal ion binding"/>
    <property type="evidence" value="ECO:0007669"/>
    <property type="project" value="UniProtKB-KW"/>
</dbReference>
<keyword evidence="3" id="KW-0479">Metal-binding</keyword>
<evidence type="ECO:0000313" key="6">
    <source>
        <dbReference type="Proteomes" id="UP000214720"/>
    </source>
</evidence>
<reference evidence="6" key="1">
    <citation type="submission" date="2017-01" db="EMBL/GenBank/DDBJ databases">
        <title>Genome Analysis of Deinococcus marmoris KOPRI26562.</title>
        <authorList>
            <person name="Kim J.H."/>
            <person name="Oh H.-M."/>
        </authorList>
    </citation>
    <scope>NUCLEOTIDE SEQUENCE [LARGE SCALE GENOMIC DNA]</scope>
    <source>
        <strain evidence="6">PAMC 26633</strain>
    </source>
</reference>
<dbReference type="GO" id="GO:0030313">
    <property type="term" value="C:cell envelope"/>
    <property type="evidence" value="ECO:0007669"/>
    <property type="project" value="UniProtKB-SubCell"/>
</dbReference>
<accession>A0A226X3N4</accession>
<evidence type="ECO:0000256" key="3">
    <source>
        <dbReference type="ARBA" id="ARBA00022723"/>
    </source>
</evidence>
<comment type="subcellular location">
    <subcellularLocation>
        <location evidence="1">Cell envelope</location>
    </subcellularLocation>
</comment>
<dbReference type="PANTHER" id="PTHR42953:SF1">
    <property type="entry name" value="METAL-BINDING PROTEIN HI_0362-RELATED"/>
    <property type="match status" value="1"/>
</dbReference>
<comment type="caution">
    <text evidence="5">The sequence shown here is derived from an EMBL/GenBank/DDBJ whole genome shotgun (WGS) entry which is preliminary data.</text>
</comment>
<dbReference type="Pfam" id="PF01297">
    <property type="entry name" value="ZnuA"/>
    <property type="match status" value="1"/>
</dbReference>
<proteinExistence type="predicted"/>
<evidence type="ECO:0000256" key="4">
    <source>
        <dbReference type="ARBA" id="ARBA00022729"/>
    </source>
</evidence>
<evidence type="ECO:0000256" key="1">
    <source>
        <dbReference type="ARBA" id="ARBA00004196"/>
    </source>
</evidence>
<dbReference type="PANTHER" id="PTHR42953">
    <property type="entry name" value="HIGH-AFFINITY ZINC UPTAKE SYSTEM PROTEIN ZNUA-RELATED"/>
    <property type="match status" value="1"/>
</dbReference>
<dbReference type="InterPro" id="IPR050492">
    <property type="entry name" value="Bact_metal-bind_prot9"/>
</dbReference>
<organism evidence="5 6">
    <name type="scientific">Caballeronia sordidicola</name>
    <name type="common">Burkholderia sordidicola</name>
    <dbReference type="NCBI Taxonomy" id="196367"/>
    <lineage>
        <taxon>Bacteria</taxon>
        <taxon>Pseudomonadati</taxon>
        <taxon>Pseudomonadota</taxon>
        <taxon>Betaproteobacteria</taxon>
        <taxon>Burkholderiales</taxon>
        <taxon>Burkholderiaceae</taxon>
        <taxon>Caballeronia</taxon>
    </lineage>
</organism>
<dbReference type="SUPFAM" id="SSF53807">
    <property type="entry name" value="Helical backbone' metal receptor"/>
    <property type="match status" value="1"/>
</dbReference>
<dbReference type="Gene3D" id="3.40.50.1980">
    <property type="entry name" value="Nitrogenase molybdenum iron protein domain"/>
    <property type="match status" value="2"/>
</dbReference>
<evidence type="ECO:0000256" key="2">
    <source>
        <dbReference type="ARBA" id="ARBA00022448"/>
    </source>
</evidence>
<dbReference type="AlphaFoldDB" id="A0A226X3N4"/>
<gene>
    <name evidence="5" type="ORF">BSU04_13820</name>
</gene>
<dbReference type="EMBL" id="MTHB01000078">
    <property type="protein sequence ID" value="OXC78052.1"/>
    <property type="molecule type" value="Genomic_DNA"/>
</dbReference>
<dbReference type="InterPro" id="IPR006127">
    <property type="entry name" value="ZnuA-like"/>
</dbReference>
<sequence>MRPLLDQKQTSTHRSNITTKMLNILFQNEAPWTVKHKHEGLALFQRRALLGVLATLFISAVHSGAAMAATQAGTINAIGVENEYADVISQIGGKYVQVSAIETDPSTDPHTFEISPKIAAQIATTDLIVKNGVGYDAWAEKIIAAAPNSKRKVIDVQHLLGIPDKTRNPHLWYDPRTMPIVAKAIADDLAALQPAQAEYFHANLKKFDDSLKPWVEAIALFKAKYPKTPVAATEPVANYMLEAAGVEIATPFSLQAAIMNGTDPSPQDVTTQNKLFADHKVKVFVYNQQVTSSLTQSFLALAKKNNVPVVGVYETMPTPGFTYQSWMLAEVNALQKAVANKVSTETLKAGK</sequence>
<evidence type="ECO:0000313" key="5">
    <source>
        <dbReference type="EMBL" id="OXC78052.1"/>
    </source>
</evidence>
<keyword evidence="4" id="KW-0732">Signal</keyword>
<dbReference type="GO" id="GO:0030001">
    <property type="term" value="P:metal ion transport"/>
    <property type="evidence" value="ECO:0007669"/>
    <property type="project" value="InterPro"/>
</dbReference>